<organism evidence="6">
    <name type="scientific">uncultured Anaerotruncus sp</name>
    <dbReference type="NCBI Taxonomy" id="905011"/>
    <lineage>
        <taxon>Bacteria</taxon>
        <taxon>Bacillati</taxon>
        <taxon>Bacillota</taxon>
        <taxon>Clostridia</taxon>
        <taxon>Eubacteriales</taxon>
        <taxon>Oscillospiraceae</taxon>
        <taxon>Anaerotruncus</taxon>
        <taxon>environmental samples</taxon>
    </lineage>
</organism>
<dbReference type="InterPro" id="IPR050093">
    <property type="entry name" value="ABC_SmlMolc_Importer"/>
</dbReference>
<keyword evidence="3 6" id="KW-0067">ATP-binding</keyword>
<dbReference type="InterPro" id="IPR027417">
    <property type="entry name" value="P-loop_NTPase"/>
</dbReference>
<evidence type="ECO:0000259" key="5">
    <source>
        <dbReference type="PROSITE" id="PS50893"/>
    </source>
</evidence>
<evidence type="ECO:0000256" key="1">
    <source>
        <dbReference type="ARBA" id="ARBA00022448"/>
    </source>
</evidence>
<dbReference type="EMBL" id="CACRSL010000003">
    <property type="protein sequence ID" value="VYT06982.1"/>
    <property type="molecule type" value="Genomic_DNA"/>
</dbReference>
<dbReference type="EC" id="7.6.2.9" evidence="4"/>
<dbReference type="InterPro" id="IPR017871">
    <property type="entry name" value="ABC_transporter-like_CS"/>
</dbReference>
<dbReference type="SUPFAM" id="SSF52540">
    <property type="entry name" value="P-loop containing nucleoside triphosphate hydrolases"/>
    <property type="match status" value="1"/>
</dbReference>
<dbReference type="AlphaFoldDB" id="A0A6N2TQJ2"/>
<dbReference type="PANTHER" id="PTHR42781">
    <property type="entry name" value="SPERMIDINE/PUTRESCINE IMPORT ATP-BINDING PROTEIN POTA"/>
    <property type="match status" value="1"/>
</dbReference>
<dbReference type="PROSITE" id="PS50893">
    <property type="entry name" value="ABC_TRANSPORTER_2"/>
    <property type="match status" value="1"/>
</dbReference>
<accession>A0A6N2TQJ2</accession>
<evidence type="ECO:0000256" key="4">
    <source>
        <dbReference type="ARBA" id="ARBA00066388"/>
    </source>
</evidence>
<dbReference type="GO" id="GO:0016887">
    <property type="term" value="F:ATP hydrolysis activity"/>
    <property type="evidence" value="ECO:0007669"/>
    <property type="project" value="InterPro"/>
</dbReference>
<dbReference type="InterPro" id="IPR003439">
    <property type="entry name" value="ABC_transporter-like_ATP-bd"/>
</dbReference>
<sequence>MSNVLDIVGVNKYFGQQHALKDINCSIEKGQFISILGPSGCGKTTLLRVMMGLESPSSGQILHHGKDITNLPPDKRGFSIVFQDYALFPHMTLYDNIAYGLKLRKTSPEAIRGKIEPMLKMLKLERAVKKYPSQLSGGMQQRAAIARSLVLENDLLLLDEPFSALDAMVKVDLSEELKELQKQFGITMIMVTHDQEEALSLSDRIILMRAGAIVADDTPDGLYASKDDPFIRSFVIDQIDKRARYIWELKGGGAS</sequence>
<gene>
    <name evidence="6" type="primary">potA_4</name>
    <name evidence="6" type="ORF">AULFYP135_01516</name>
</gene>
<name>A0A6N2TQJ2_9FIRM</name>
<dbReference type="GO" id="GO:0015418">
    <property type="term" value="F:ABC-type quaternary ammonium compound transporting activity"/>
    <property type="evidence" value="ECO:0007669"/>
    <property type="project" value="UniProtKB-EC"/>
</dbReference>
<dbReference type="GO" id="GO:0005524">
    <property type="term" value="F:ATP binding"/>
    <property type="evidence" value="ECO:0007669"/>
    <property type="project" value="UniProtKB-KW"/>
</dbReference>
<reference evidence="6" key="1">
    <citation type="submission" date="2019-11" db="EMBL/GenBank/DDBJ databases">
        <authorList>
            <person name="Feng L."/>
        </authorList>
    </citation>
    <scope>NUCLEOTIDE SEQUENCE</scope>
    <source>
        <strain evidence="6">AundefinedLFYP135</strain>
    </source>
</reference>
<keyword evidence="2" id="KW-0547">Nucleotide-binding</keyword>
<feature type="domain" description="ABC transporter" evidence="5">
    <location>
        <begin position="5"/>
        <end position="235"/>
    </location>
</feature>
<keyword evidence="6" id="KW-0378">Hydrolase</keyword>
<dbReference type="PANTHER" id="PTHR42781:SF4">
    <property type="entry name" value="SPERMIDINE_PUTRESCINE IMPORT ATP-BINDING PROTEIN POTA"/>
    <property type="match status" value="1"/>
</dbReference>
<dbReference type="SMART" id="SM00382">
    <property type="entry name" value="AAA"/>
    <property type="match status" value="1"/>
</dbReference>
<dbReference type="Gene3D" id="3.40.50.300">
    <property type="entry name" value="P-loop containing nucleotide triphosphate hydrolases"/>
    <property type="match status" value="1"/>
</dbReference>
<dbReference type="InterPro" id="IPR003593">
    <property type="entry name" value="AAA+_ATPase"/>
</dbReference>
<evidence type="ECO:0000313" key="6">
    <source>
        <dbReference type="EMBL" id="VYT06982.1"/>
    </source>
</evidence>
<evidence type="ECO:0000256" key="3">
    <source>
        <dbReference type="ARBA" id="ARBA00022840"/>
    </source>
</evidence>
<dbReference type="PROSITE" id="PS00211">
    <property type="entry name" value="ABC_TRANSPORTER_1"/>
    <property type="match status" value="1"/>
</dbReference>
<dbReference type="Pfam" id="PF00005">
    <property type="entry name" value="ABC_tran"/>
    <property type="match status" value="1"/>
</dbReference>
<proteinExistence type="predicted"/>
<evidence type="ECO:0000256" key="2">
    <source>
        <dbReference type="ARBA" id="ARBA00022741"/>
    </source>
</evidence>
<protein>
    <recommendedName>
        <fullName evidence="4">ABC-type quaternary amine transporter</fullName>
        <ecNumber evidence="4">7.6.2.9</ecNumber>
    </recommendedName>
</protein>
<dbReference type="FunFam" id="3.40.50.300:FF:000425">
    <property type="entry name" value="Probable ABC transporter, ATP-binding subunit"/>
    <property type="match status" value="1"/>
</dbReference>
<keyword evidence="1" id="KW-0813">Transport</keyword>